<dbReference type="SMART" id="SM00053">
    <property type="entry name" value="DYNc"/>
    <property type="match status" value="1"/>
</dbReference>
<dbReference type="EMBL" id="BPQB01000185">
    <property type="protein sequence ID" value="GJF00698.1"/>
    <property type="molecule type" value="Genomic_DNA"/>
</dbReference>
<evidence type="ECO:0000259" key="4">
    <source>
        <dbReference type="PROSITE" id="PS51388"/>
    </source>
</evidence>
<evidence type="ECO:0000256" key="2">
    <source>
        <dbReference type="ARBA" id="ARBA00023134"/>
    </source>
</evidence>
<dbReference type="CDD" id="cd08771">
    <property type="entry name" value="DLP_1"/>
    <property type="match status" value="1"/>
</dbReference>
<keyword evidence="1" id="KW-0547">Nucleotide-binding</keyword>
<dbReference type="GO" id="GO:0005737">
    <property type="term" value="C:cytoplasm"/>
    <property type="evidence" value="ECO:0007669"/>
    <property type="project" value="TreeGrafter"/>
</dbReference>
<dbReference type="Pfam" id="PF00350">
    <property type="entry name" value="Dynamin_N"/>
    <property type="match status" value="1"/>
</dbReference>
<comment type="caution">
    <text evidence="6">The sequence shown here is derived from an EMBL/GenBank/DDBJ whole genome shotgun (WGS) entry which is preliminary data.</text>
</comment>
<proteinExistence type="predicted"/>
<dbReference type="PRINTS" id="PR00195">
    <property type="entry name" value="DYNAMIN"/>
</dbReference>
<dbReference type="GO" id="GO:0005525">
    <property type="term" value="F:GTP binding"/>
    <property type="evidence" value="ECO:0007669"/>
    <property type="project" value="InterPro"/>
</dbReference>
<name>A0A9P3GRT2_9APHY</name>
<organism evidence="6 7">
    <name type="scientific">Phanerochaete sordida</name>
    <dbReference type="NCBI Taxonomy" id="48140"/>
    <lineage>
        <taxon>Eukaryota</taxon>
        <taxon>Fungi</taxon>
        <taxon>Dikarya</taxon>
        <taxon>Basidiomycota</taxon>
        <taxon>Agaricomycotina</taxon>
        <taxon>Agaricomycetes</taxon>
        <taxon>Polyporales</taxon>
        <taxon>Phanerochaetaceae</taxon>
        <taxon>Phanerochaete</taxon>
    </lineage>
</organism>
<dbReference type="GO" id="GO:0016020">
    <property type="term" value="C:membrane"/>
    <property type="evidence" value="ECO:0007669"/>
    <property type="project" value="TreeGrafter"/>
</dbReference>
<keyword evidence="6" id="KW-0378">Hydrolase</keyword>
<dbReference type="InterPro" id="IPR020850">
    <property type="entry name" value="GED_dom"/>
</dbReference>
<dbReference type="SMART" id="SM00302">
    <property type="entry name" value="GED"/>
    <property type="match status" value="1"/>
</dbReference>
<keyword evidence="2" id="KW-0342">GTP-binding</keyword>
<feature type="compositionally biased region" description="Low complexity" evidence="3">
    <location>
        <begin position="1"/>
        <end position="10"/>
    </location>
</feature>
<dbReference type="SUPFAM" id="SSF52540">
    <property type="entry name" value="P-loop containing nucleoside triphosphate hydrolases"/>
    <property type="match status" value="1"/>
</dbReference>
<dbReference type="InterPro" id="IPR000375">
    <property type="entry name" value="Dynamin_stalk"/>
</dbReference>
<dbReference type="AlphaFoldDB" id="A0A9P3GRT2"/>
<dbReference type="Pfam" id="PF01031">
    <property type="entry name" value="Dynamin_M"/>
    <property type="match status" value="2"/>
</dbReference>
<evidence type="ECO:0000313" key="7">
    <source>
        <dbReference type="Proteomes" id="UP000703269"/>
    </source>
</evidence>
<protein>
    <submittedName>
        <fullName evidence="6">P-loop containing nucleoside triphosphate hydrolase protein</fullName>
    </submittedName>
</protein>
<dbReference type="PROSITE" id="PS51388">
    <property type="entry name" value="GED"/>
    <property type="match status" value="1"/>
</dbReference>
<sequence>MSFDFSSRTSDTSDDTSRVTPPDGLVGLSDVRYSSSRRKLLDLINRLHATGVQADMDLPLIAVIGSQSAGKSSLIESISGIKLPRASGTCTRCPTECRLSSSDAPWQCIVSLRFTTDERGQALGQARNEQFGDVITDKSQVEERIRRAQRAILNPSTSSAHFLAGPDEDPAVGEVRFSNNCISLQISGSGVADLSFCDLPGMIASGSDKEVIENLVVSYIDRPSCIILVTVACEYDWENQRGFDLAQKYDPDGKRTIEGITWEEARASEREYFSFTSPWSTLDYTYQRQLGTGNLTERLSSILSALISRRLPELQEELEKLIQGTEEGLRQLSKAPSQDVFTEIIHLLGDFSQDLATCLEGTPDRDGLLQQIRPHQAVFKKSIRSTAPDFRATSAPVLTSSGFAKALYGKKTSGDSDDEGGAMVFLANEEDKSTMKLSDQRPIHIDEVMKRATQAVTRELPDHYPFLVANEYITSIIGKWKLPADKLYEAVYQSILHHVKALTKKHFEKFAQGGLHARINAIVADYMKKCGEETRDRISWLLNLEKRPRTLNDHYYTDYRDKFLAHYKGCRHASTHESLIRSLNAYDSGALTGSGGIISSSRKSPVPDFADSTAKVLSGLQEINISAKATDLPKLLPSDPYEPALHIMATVRAYFQVAYKRFVDNVPNAIDYELVLSLARDRGLETALLQGLGITGPDGFARCKEFLQEPPNVVARREELHKRWERLDSARRELMEMWM</sequence>
<dbReference type="Pfam" id="PF02212">
    <property type="entry name" value="GED"/>
    <property type="match status" value="1"/>
</dbReference>
<dbReference type="InterPro" id="IPR030381">
    <property type="entry name" value="G_DYNAMIN_dom"/>
</dbReference>
<evidence type="ECO:0000259" key="5">
    <source>
        <dbReference type="PROSITE" id="PS51718"/>
    </source>
</evidence>
<dbReference type="InterPro" id="IPR022812">
    <property type="entry name" value="Dynamin"/>
</dbReference>
<evidence type="ECO:0000313" key="6">
    <source>
        <dbReference type="EMBL" id="GJF00698.1"/>
    </source>
</evidence>
<feature type="domain" description="Dynamin-type G" evidence="5">
    <location>
        <begin position="55"/>
        <end position="346"/>
    </location>
</feature>
<evidence type="ECO:0000256" key="1">
    <source>
        <dbReference type="ARBA" id="ARBA00022741"/>
    </source>
</evidence>
<dbReference type="InterPro" id="IPR027417">
    <property type="entry name" value="P-loop_NTPase"/>
</dbReference>
<dbReference type="InterPro" id="IPR045063">
    <property type="entry name" value="Dynamin_N"/>
</dbReference>
<evidence type="ECO:0000256" key="3">
    <source>
        <dbReference type="SAM" id="MobiDB-lite"/>
    </source>
</evidence>
<dbReference type="PROSITE" id="PS51718">
    <property type="entry name" value="G_DYNAMIN_2"/>
    <property type="match status" value="1"/>
</dbReference>
<dbReference type="GO" id="GO:0003924">
    <property type="term" value="F:GTPase activity"/>
    <property type="evidence" value="ECO:0007669"/>
    <property type="project" value="InterPro"/>
</dbReference>
<dbReference type="InterPro" id="IPR003130">
    <property type="entry name" value="GED"/>
</dbReference>
<dbReference type="GO" id="GO:0008017">
    <property type="term" value="F:microtubule binding"/>
    <property type="evidence" value="ECO:0007669"/>
    <property type="project" value="TreeGrafter"/>
</dbReference>
<dbReference type="PANTHER" id="PTHR11566">
    <property type="entry name" value="DYNAMIN"/>
    <property type="match status" value="1"/>
</dbReference>
<keyword evidence="7" id="KW-1185">Reference proteome</keyword>
<dbReference type="Gene3D" id="3.40.50.300">
    <property type="entry name" value="P-loop containing nucleotide triphosphate hydrolases"/>
    <property type="match status" value="2"/>
</dbReference>
<feature type="domain" description="GED" evidence="4">
    <location>
        <begin position="644"/>
        <end position="739"/>
    </location>
</feature>
<accession>A0A9P3GRT2</accession>
<dbReference type="GO" id="GO:0005874">
    <property type="term" value="C:microtubule"/>
    <property type="evidence" value="ECO:0007669"/>
    <property type="project" value="TreeGrafter"/>
</dbReference>
<dbReference type="Proteomes" id="UP000703269">
    <property type="component" value="Unassembled WGS sequence"/>
</dbReference>
<feature type="region of interest" description="Disordered" evidence="3">
    <location>
        <begin position="1"/>
        <end position="23"/>
    </location>
</feature>
<dbReference type="Gene3D" id="1.20.120.1240">
    <property type="entry name" value="Dynamin, middle domain"/>
    <property type="match status" value="1"/>
</dbReference>
<reference evidence="6 7" key="1">
    <citation type="submission" date="2021-08" db="EMBL/GenBank/DDBJ databases">
        <title>Draft Genome Sequence of Phanerochaete sordida strain YK-624.</title>
        <authorList>
            <person name="Mori T."/>
            <person name="Dohra H."/>
            <person name="Suzuki T."/>
            <person name="Kawagishi H."/>
            <person name="Hirai H."/>
        </authorList>
    </citation>
    <scope>NUCLEOTIDE SEQUENCE [LARGE SCALE GENOMIC DNA]</scope>
    <source>
        <strain evidence="6 7">YK-624</strain>
    </source>
</reference>
<gene>
    <name evidence="6" type="ORF">PsYK624_169960</name>
</gene>
<dbReference type="InterPro" id="IPR001401">
    <property type="entry name" value="Dynamin_GTPase"/>
</dbReference>
<dbReference type="OrthoDB" id="5061070at2759"/>